<keyword evidence="10" id="KW-0325">Glycoprotein</keyword>
<dbReference type="GO" id="GO:0001580">
    <property type="term" value="P:detection of chemical stimulus involved in sensory perception of bitter taste"/>
    <property type="evidence" value="ECO:0000318"/>
    <property type="project" value="GO_Central"/>
</dbReference>
<keyword evidence="17" id="KW-1185">Reference proteome</keyword>
<keyword evidence="11 13" id="KW-0807">Transducer</keyword>
<reference evidence="16 17" key="2">
    <citation type="journal article" date="2007" name="Nature">
        <title>Genome of the marsupial Monodelphis domestica reveals innovation in non-coding sequences.</title>
        <authorList>
            <person name="Mikkelsen T.S."/>
            <person name="Wakefield M.J."/>
            <person name="Aken B."/>
            <person name="Amemiya C.T."/>
            <person name="Chang J.L."/>
            <person name="Duke S."/>
            <person name="Garber M."/>
            <person name="Gentles A.J."/>
            <person name="Goodstadt L."/>
            <person name="Heger A."/>
            <person name="Jurka J."/>
            <person name="Kamal M."/>
            <person name="Mauceli E."/>
            <person name="Searle S.M."/>
            <person name="Sharpe T."/>
            <person name="Baker M.L."/>
            <person name="Batzer M.A."/>
            <person name="Benos P.V."/>
            <person name="Belov K."/>
            <person name="Clamp M."/>
            <person name="Cook A."/>
            <person name="Cuff J."/>
            <person name="Das R."/>
            <person name="Davidow L."/>
            <person name="Deakin J.E."/>
            <person name="Fazzari M.J."/>
            <person name="Glass J.L."/>
            <person name="Grabherr M."/>
            <person name="Greally J.M."/>
            <person name="Gu W."/>
            <person name="Hore T.A."/>
            <person name="Huttley G.A."/>
            <person name="Kleber M."/>
            <person name="Jirtle R.L."/>
            <person name="Koina E."/>
            <person name="Lee J.T."/>
            <person name="Mahony S."/>
            <person name="Marra M.A."/>
            <person name="Miller R.D."/>
            <person name="Nicholls R.D."/>
            <person name="Oda M."/>
            <person name="Papenfuss A.T."/>
            <person name="Parra Z.E."/>
            <person name="Pollock D.D."/>
            <person name="Ray D.A."/>
            <person name="Schein J.E."/>
            <person name="Speed T.P."/>
            <person name="Thompson K."/>
            <person name="VandeBerg J.L."/>
            <person name="Wade C.M."/>
            <person name="Walker J.A."/>
            <person name="Waters P.D."/>
            <person name="Webber C."/>
            <person name="Weidman J.R."/>
            <person name="Xie X."/>
            <person name="Zody M.C."/>
            <person name="Baldwin J."/>
            <person name="Abdouelleil A."/>
            <person name="Abdulkadir J."/>
            <person name="Abebe A."/>
            <person name="Abera B."/>
            <person name="Abreu J."/>
            <person name="Acer S.C."/>
            <person name="Aftuck L."/>
            <person name="Alexander A."/>
            <person name="An P."/>
            <person name="Anderson E."/>
            <person name="Anderson S."/>
            <person name="Arachi H."/>
            <person name="Azer M."/>
            <person name="Bachantsang P."/>
            <person name="Barry A."/>
            <person name="Bayul T."/>
            <person name="Berlin A."/>
            <person name="Bessette D."/>
            <person name="Bloom T."/>
            <person name="Bloom T."/>
            <person name="Boguslavskiy L."/>
            <person name="Bonnet C."/>
            <person name="Boukhgalter B."/>
            <person name="Bourzgui I."/>
            <person name="Brown A."/>
            <person name="Cahill P."/>
            <person name="Channer S."/>
            <person name="Cheshatsang Y."/>
            <person name="Chuda L."/>
            <person name="Citroen M."/>
            <person name="Collymore A."/>
            <person name="Cooke P."/>
            <person name="Costello M."/>
            <person name="D'Aco K."/>
            <person name="Daza R."/>
            <person name="De Haan G."/>
            <person name="DeGray S."/>
            <person name="DeMaso C."/>
            <person name="Dhargay N."/>
            <person name="Dooley K."/>
            <person name="Dooley E."/>
            <person name="Doricent M."/>
            <person name="Dorje P."/>
            <person name="Dorjee K."/>
            <person name="Dupes A."/>
            <person name="Elong R."/>
            <person name="Falk J."/>
            <person name="Farina A."/>
            <person name="Faro S."/>
            <person name="Ferguson D."/>
            <person name="Fisher S."/>
            <person name="Foley C.D."/>
            <person name="Franke A."/>
            <person name="Friedrich D."/>
            <person name="Gadbois L."/>
            <person name="Gearin G."/>
            <person name="Gearin C.R."/>
            <person name="Giannoukos G."/>
            <person name="Goode T."/>
            <person name="Graham J."/>
            <person name="Grandbois E."/>
            <person name="Grewal S."/>
            <person name="Gyaltsen K."/>
            <person name="Hafez N."/>
            <person name="Hagos B."/>
            <person name="Hall J."/>
            <person name="Henson C."/>
            <person name="Hollinger A."/>
            <person name="Honan T."/>
            <person name="Huard M.D."/>
            <person name="Hughes L."/>
            <person name="Hurhula B."/>
            <person name="Husby M.E."/>
            <person name="Kamat A."/>
            <person name="Kanga B."/>
            <person name="Kashin S."/>
            <person name="Khazanovich D."/>
            <person name="Kisner P."/>
            <person name="Lance K."/>
            <person name="Lara M."/>
            <person name="Lee W."/>
            <person name="Lennon N."/>
            <person name="Letendre F."/>
            <person name="LeVine R."/>
            <person name="Lipovsky A."/>
            <person name="Liu X."/>
            <person name="Liu J."/>
            <person name="Liu S."/>
            <person name="Lokyitsang T."/>
            <person name="Lokyitsang Y."/>
            <person name="Lubonja R."/>
            <person name="Lui A."/>
            <person name="MacDonald P."/>
            <person name="Magnisalis V."/>
            <person name="Maru K."/>
            <person name="Matthews C."/>
            <person name="McCusker W."/>
            <person name="McDonough S."/>
            <person name="Mehta T."/>
            <person name="Meldrim J."/>
            <person name="Meneus L."/>
            <person name="Mihai O."/>
            <person name="Mihalev A."/>
            <person name="Mihova T."/>
            <person name="Mittelman R."/>
            <person name="Mlenga V."/>
            <person name="Montmayeur A."/>
            <person name="Mulrain L."/>
            <person name="Navidi A."/>
            <person name="Naylor J."/>
            <person name="Negash T."/>
            <person name="Nguyen T."/>
            <person name="Nguyen N."/>
            <person name="Nicol R."/>
            <person name="Norbu C."/>
            <person name="Norbu N."/>
            <person name="Novod N."/>
            <person name="O'Neill B."/>
            <person name="Osman S."/>
            <person name="Markiewicz E."/>
            <person name="Oyono O.L."/>
            <person name="Patti C."/>
            <person name="Phunkhang P."/>
            <person name="Pierre F."/>
            <person name="Priest M."/>
            <person name="Raghuraman S."/>
            <person name="Rege F."/>
            <person name="Reyes R."/>
            <person name="Rise C."/>
            <person name="Rogov P."/>
            <person name="Ross K."/>
            <person name="Ryan E."/>
            <person name="Settipalli S."/>
            <person name="Shea T."/>
            <person name="Sherpa N."/>
            <person name="Shi L."/>
            <person name="Shih D."/>
            <person name="Sparrow T."/>
            <person name="Spaulding J."/>
            <person name="Stalker J."/>
            <person name="Stange-Thomann N."/>
            <person name="Stavropoulos S."/>
            <person name="Stone C."/>
            <person name="Strader C."/>
            <person name="Tesfaye S."/>
            <person name="Thomson T."/>
            <person name="Thoulutsang Y."/>
            <person name="Thoulutsang D."/>
            <person name="Topham K."/>
            <person name="Topping I."/>
            <person name="Tsamla T."/>
            <person name="Vassiliev H."/>
            <person name="Vo A."/>
            <person name="Wangchuk T."/>
            <person name="Wangdi T."/>
            <person name="Weiand M."/>
            <person name="Wilkinson J."/>
            <person name="Wilson A."/>
            <person name="Yadav S."/>
            <person name="Young G."/>
            <person name="Yu Q."/>
            <person name="Zembek L."/>
            <person name="Zhong D."/>
            <person name="Zimmer A."/>
            <person name="Zwirko Z."/>
            <person name="Jaffe D.B."/>
            <person name="Alvarez P."/>
            <person name="Brockman W."/>
            <person name="Butler J."/>
            <person name="Chin C."/>
            <person name="Gnerre S."/>
            <person name="MacCallum I."/>
            <person name="Graves J.A."/>
            <person name="Ponting C.P."/>
            <person name="Breen M."/>
            <person name="Samollow P.B."/>
            <person name="Lander E.S."/>
            <person name="Lindblad-Toh K."/>
        </authorList>
    </citation>
    <scope>NUCLEOTIDE SEQUENCE [LARGE SCALE GENOMIC DNA]</scope>
</reference>
<evidence type="ECO:0000313" key="16">
    <source>
        <dbReference type="Ensembl" id="ENSMODP00000058202.1"/>
    </source>
</evidence>
<dbReference type="AlphaFoldDB" id="Q2AB98"/>
<evidence type="ECO:0000256" key="10">
    <source>
        <dbReference type="ARBA" id="ARBA00023180"/>
    </source>
</evidence>
<keyword evidence="3 13" id="KW-0919">Taste</keyword>
<dbReference type="GeneID" id="664659"/>
<dbReference type="OMA" id="WIFFLEM"/>
<dbReference type="Ensembl" id="ENSMODT00000088485.1">
    <property type="protein sequence ID" value="ENSMODP00000058202.1"/>
    <property type="gene ID" value="ENSMODG00000042113.1"/>
</dbReference>
<dbReference type="EMBL" id="AB249748">
    <property type="protein sequence ID" value="BAE80369.1"/>
    <property type="molecule type" value="Genomic_DNA"/>
</dbReference>
<evidence type="ECO:0000256" key="12">
    <source>
        <dbReference type="RuleBase" id="RU004423"/>
    </source>
</evidence>
<dbReference type="Gene3D" id="1.20.1070.10">
    <property type="entry name" value="Rhodopsin 7-helix transmembrane proteins"/>
    <property type="match status" value="1"/>
</dbReference>
<comment type="subcellular location">
    <subcellularLocation>
        <location evidence="1 13">Membrane</location>
        <topology evidence="1 13">Multi-pass membrane protein</topology>
    </subcellularLocation>
</comment>
<keyword evidence="5 13" id="KW-0812">Transmembrane</keyword>
<evidence type="ECO:0000256" key="4">
    <source>
        <dbReference type="ARBA" id="ARBA00022606"/>
    </source>
</evidence>
<dbReference type="GO" id="GO:0004930">
    <property type="term" value="F:G protein-coupled receptor activity"/>
    <property type="evidence" value="ECO:0007669"/>
    <property type="project" value="UniProtKB-KW"/>
</dbReference>
<feature type="transmembrane region" description="Helical" evidence="14">
    <location>
        <begin position="121"/>
        <end position="142"/>
    </location>
</feature>
<evidence type="ECO:0000313" key="17">
    <source>
        <dbReference type="Proteomes" id="UP000002280"/>
    </source>
</evidence>
<keyword evidence="8 13" id="KW-0472">Membrane</keyword>
<evidence type="ECO:0000256" key="6">
    <source>
        <dbReference type="ARBA" id="ARBA00022989"/>
    </source>
</evidence>
<feature type="transmembrane region" description="Helical" evidence="14">
    <location>
        <begin position="38"/>
        <end position="61"/>
    </location>
</feature>
<comment type="similarity">
    <text evidence="2 12">Belongs to the G-protein coupled receptor T2R family.</text>
</comment>
<gene>
    <name evidence="16" type="primary">T2R21</name>
</gene>
<dbReference type="KEGG" id="mdo:664659"/>
<dbReference type="GO" id="GO:0033038">
    <property type="term" value="F:bitter taste receptor activity"/>
    <property type="evidence" value="ECO:0000318"/>
    <property type="project" value="GO_Central"/>
</dbReference>
<evidence type="ECO:0000256" key="9">
    <source>
        <dbReference type="ARBA" id="ARBA00023170"/>
    </source>
</evidence>
<evidence type="ECO:0000256" key="11">
    <source>
        <dbReference type="ARBA" id="ARBA00023224"/>
    </source>
</evidence>
<feature type="transmembrane region" description="Helical" evidence="14">
    <location>
        <begin position="227"/>
        <end position="245"/>
    </location>
</feature>
<keyword evidence="6 14" id="KW-1133">Transmembrane helix</keyword>
<dbReference type="PANTHER" id="PTHR11394:SF58">
    <property type="entry name" value="TASTE RECEPTOR TYPE 2 MEMBER 7"/>
    <property type="match status" value="1"/>
</dbReference>
<keyword evidence="7 13" id="KW-0297">G-protein coupled receptor</keyword>
<evidence type="ECO:0000256" key="3">
    <source>
        <dbReference type="ARBA" id="ARBA00022480"/>
    </source>
</evidence>
<dbReference type="SUPFAM" id="SSF81321">
    <property type="entry name" value="Family A G protein-coupled receptor-like"/>
    <property type="match status" value="1"/>
</dbReference>
<evidence type="ECO:0000256" key="8">
    <source>
        <dbReference type="ARBA" id="ARBA00023136"/>
    </source>
</evidence>
<accession>Q2AB98</accession>
<dbReference type="GO" id="GO:0016020">
    <property type="term" value="C:membrane"/>
    <property type="evidence" value="ECO:0000318"/>
    <property type="project" value="GO_Central"/>
</dbReference>
<proteinExistence type="inferred from homology"/>
<evidence type="ECO:0000256" key="2">
    <source>
        <dbReference type="ARBA" id="ARBA00007376"/>
    </source>
</evidence>
<feature type="transmembrane region" description="Helical" evidence="14">
    <location>
        <begin position="6"/>
        <end position="26"/>
    </location>
</feature>
<feature type="transmembrane region" description="Helical" evidence="14">
    <location>
        <begin position="81"/>
        <end position="100"/>
    </location>
</feature>
<dbReference type="CTD" id="100335072"/>
<evidence type="ECO:0000256" key="1">
    <source>
        <dbReference type="ARBA" id="ARBA00004141"/>
    </source>
</evidence>
<evidence type="ECO:0000313" key="15">
    <source>
        <dbReference type="EMBL" id="BAE80369.1"/>
    </source>
</evidence>
<evidence type="ECO:0000256" key="14">
    <source>
        <dbReference type="SAM" id="Phobius"/>
    </source>
</evidence>
<name>Q2AB98_MONDO</name>
<dbReference type="Proteomes" id="UP000002280">
    <property type="component" value="Chromosome 2"/>
</dbReference>
<organism evidence="15">
    <name type="scientific">Monodelphis domestica</name>
    <name type="common">Gray short-tailed opossum</name>
    <dbReference type="NCBI Taxonomy" id="13616"/>
    <lineage>
        <taxon>Eukaryota</taxon>
        <taxon>Metazoa</taxon>
        <taxon>Chordata</taxon>
        <taxon>Craniata</taxon>
        <taxon>Vertebrata</taxon>
        <taxon>Euteleostomi</taxon>
        <taxon>Mammalia</taxon>
        <taxon>Metatheria</taxon>
        <taxon>Didelphimorphia</taxon>
        <taxon>Didelphidae</taxon>
        <taxon>Monodelphis</taxon>
    </lineage>
</organism>
<dbReference type="Bgee" id="ENSMODG00000042113">
    <property type="expression patterns" value="Expressed in liver"/>
</dbReference>
<dbReference type="PANTHER" id="PTHR11394">
    <property type="entry name" value="TASTE RECEPTOR TYPE 2"/>
    <property type="match status" value="1"/>
</dbReference>
<evidence type="ECO:0000256" key="5">
    <source>
        <dbReference type="ARBA" id="ARBA00022692"/>
    </source>
</evidence>
<keyword evidence="4 13" id="KW-0716">Sensory transduction</keyword>
<keyword evidence="9 13" id="KW-0675">Receptor</keyword>
<feature type="transmembrane region" description="Helical" evidence="14">
    <location>
        <begin position="257"/>
        <end position="278"/>
    </location>
</feature>
<dbReference type="Pfam" id="PF05296">
    <property type="entry name" value="TAS2R"/>
    <property type="match status" value="1"/>
</dbReference>
<dbReference type="CDD" id="cd13950">
    <property type="entry name" value="7tm_TAS2R"/>
    <property type="match status" value="1"/>
</dbReference>
<dbReference type="RefSeq" id="NP_001034942.1">
    <property type="nucleotide sequence ID" value="NM_001039853.1"/>
</dbReference>
<feature type="transmembrane region" description="Helical" evidence="14">
    <location>
        <begin position="174"/>
        <end position="199"/>
    </location>
</feature>
<evidence type="ECO:0000256" key="13">
    <source>
        <dbReference type="RuleBase" id="RU004424"/>
    </source>
</evidence>
<dbReference type="InterPro" id="IPR007960">
    <property type="entry name" value="TAS2R"/>
</dbReference>
<dbReference type="GeneTree" id="ENSGT01150000286975"/>
<evidence type="ECO:0000256" key="7">
    <source>
        <dbReference type="ARBA" id="ARBA00023040"/>
    </source>
</evidence>
<sequence length="303" mass="34919">MCVTMASGEFLAGVLVNGFIGMVNFIDCIKTRRISYLNLIFIGLAVSRIGLLGILTSQIFFLSFHPLCFEINWRYFNMLWILANTSSSWFSAFLSIFYFLKIANFTHPIFLWLKWRVNRGVFRMLFGCYFLSFFIFLLLSLLSDALEVTFDLENNRNLSQEIQKSKTSFFSSMILFSIGGLIPFAMSLISCFLLVLSLWRHTCKMQLSITGSKDPSMEAHIKAMKSMVSFFFLFVLYYVCMFLLVTNNPVTKRTQSVLLILITMIKYPLVHSIILILGHNKLKPTALRVLWKLRICFKCSGKG</sequence>
<protein>
    <recommendedName>
        <fullName evidence="13">Taste receptor type 2</fullName>
    </recommendedName>
</protein>
<dbReference type="FunFam" id="1.20.1070.10:FF:000055">
    <property type="entry name" value="Taste receptor type 2"/>
    <property type="match status" value="1"/>
</dbReference>
<reference evidence="15" key="1">
    <citation type="journal article" date="2006" name="Mol. Biol. Evol.">
        <title>Lineage-specific expansions and contractions of the bitter taste receptor gene repertoire in vertebrates.</title>
        <authorList>
            <consortium name="SMBE Tri-National Young Investigators"/>
            <person name="Go Y."/>
        </authorList>
    </citation>
    <scope>NUCLEOTIDE SEQUENCE</scope>
</reference>
<reference evidence="16" key="3">
    <citation type="submission" date="2025-05" db="UniProtKB">
        <authorList>
            <consortium name="Ensembl"/>
        </authorList>
    </citation>
    <scope>IDENTIFICATION</scope>
</reference>